<evidence type="ECO:0000313" key="3">
    <source>
        <dbReference type="Proteomes" id="UP000551616"/>
    </source>
</evidence>
<dbReference type="InterPro" id="IPR007421">
    <property type="entry name" value="Schlafen_AlbA_2_dom"/>
</dbReference>
<accession>A0A7V8V740</accession>
<dbReference type="InterPro" id="IPR038461">
    <property type="entry name" value="Schlafen_AlbA_2_dom_sf"/>
</dbReference>
<sequence>MDRELFDQLLDEGEGTTLDFKQQQYAFGQVDDVTASELLKDILGFANALRRADAFVLIGVKEIRGDRAQVVGIPKEDHLLDHSLQQFVNSRTNAPVEFKYEEFQYDGLQIGIIQVMRDQPRPLFLPKKFGKLQANQVYIRRGSSTDVSRPANPTEIARLAVSQHDRQPILNIAFADPVRESAIGHIMKVETTLLALPKVDDIPTVDEAESMVGFQPGDFPLPIVRPRSFADDIREKFASEMKNQDFIRDWAGWELARQFLFPSRLTIENTGQAEAAGVLAEIEIDNPGEEIVIASKLPARPKRKTQRFSPKFDPYDELGYSIASNTEFIDREGKILIKVDFGRMQPGRQFFSDVFYLGKRSEGTIQLSTRVLASNLPTPVKTELTAKVCLTTRHLDVGDVIKLSNEFTEEPE</sequence>
<gene>
    <name evidence="2" type="ORF">HOV93_32750</name>
</gene>
<protein>
    <recommendedName>
        <fullName evidence="1">Schlafen AlbA-2 domain-containing protein</fullName>
    </recommendedName>
</protein>
<dbReference type="Gene3D" id="3.30.950.30">
    <property type="entry name" value="Schlafen, AAA domain"/>
    <property type="match status" value="1"/>
</dbReference>
<dbReference type="Proteomes" id="UP000551616">
    <property type="component" value="Unassembled WGS sequence"/>
</dbReference>
<evidence type="ECO:0000259" key="1">
    <source>
        <dbReference type="Pfam" id="PF04326"/>
    </source>
</evidence>
<feature type="domain" description="Schlafen AlbA-2" evidence="1">
    <location>
        <begin position="14"/>
        <end position="145"/>
    </location>
</feature>
<reference evidence="2 3" key="1">
    <citation type="submission" date="2020-05" db="EMBL/GenBank/DDBJ databases">
        <title>Bremerella alba sp. nov., a novel planctomycete isolated from the surface of the macroalga Fucus spiralis.</title>
        <authorList>
            <person name="Godinho O."/>
            <person name="Botelho R."/>
            <person name="Albuquerque L."/>
            <person name="Wiegand S."/>
            <person name="Da Costa M.S."/>
            <person name="Lobo-Da-Cunha A."/>
            <person name="Jogler C."/>
            <person name="Lage O.M."/>
        </authorList>
    </citation>
    <scope>NUCLEOTIDE SEQUENCE [LARGE SCALE GENOMIC DNA]</scope>
    <source>
        <strain evidence="2 3">FF15</strain>
    </source>
</reference>
<keyword evidence="3" id="KW-1185">Reference proteome</keyword>
<organism evidence="2 3">
    <name type="scientific">Bremerella alba</name>
    <dbReference type="NCBI Taxonomy" id="980252"/>
    <lineage>
        <taxon>Bacteria</taxon>
        <taxon>Pseudomonadati</taxon>
        <taxon>Planctomycetota</taxon>
        <taxon>Planctomycetia</taxon>
        <taxon>Pirellulales</taxon>
        <taxon>Pirellulaceae</taxon>
        <taxon>Bremerella</taxon>
    </lineage>
</organism>
<dbReference type="RefSeq" id="WP_207397514.1">
    <property type="nucleotide sequence ID" value="NZ_JABRWO010000009.1"/>
</dbReference>
<evidence type="ECO:0000313" key="2">
    <source>
        <dbReference type="EMBL" id="MBA2116086.1"/>
    </source>
</evidence>
<name>A0A7V8V740_9BACT</name>
<dbReference type="Pfam" id="PF04326">
    <property type="entry name" value="SLFN_AlbA_2"/>
    <property type="match status" value="1"/>
</dbReference>
<dbReference type="EMBL" id="JABRWO010000009">
    <property type="protein sequence ID" value="MBA2116086.1"/>
    <property type="molecule type" value="Genomic_DNA"/>
</dbReference>
<proteinExistence type="predicted"/>
<dbReference type="AlphaFoldDB" id="A0A7V8V740"/>
<comment type="caution">
    <text evidence="2">The sequence shown here is derived from an EMBL/GenBank/DDBJ whole genome shotgun (WGS) entry which is preliminary data.</text>
</comment>